<dbReference type="PROSITE" id="PS01270">
    <property type="entry name" value="BAND_7"/>
    <property type="match status" value="1"/>
</dbReference>
<dbReference type="SMART" id="SM00244">
    <property type="entry name" value="PHB"/>
    <property type="match status" value="1"/>
</dbReference>
<dbReference type="FunFam" id="3.30.479.30:FF:000004">
    <property type="entry name" value="Putative membrane protease family, stomatin"/>
    <property type="match status" value="1"/>
</dbReference>
<protein>
    <submittedName>
        <fullName evidence="8">SPFH/Band 7/PHB domain protein</fullName>
    </submittedName>
</protein>
<dbReference type="SUPFAM" id="SSF117892">
    <property type="entry name" value="Band 7/SPFH domain"/>
    <property type="match status" value="1"/>
</dbReference>
<dbReference type="InterPro" id="IPR036013">
    <property type="entry name" value="Band_7/SPFH_dom_sf"/>
</dbReference>
<keyword evidence="3" id="KW-0812">Transmembrane</keyword>
<comment type="caution">
    <text evidence="8">The sequence shown here is derived from an EMBL/GenBank/DDBJ whole genome shotgun (WGS) entry which is preliminary data.</text>
</comment>
<dbReference type="GO" id="GO:0005886">
    <property type="term" value="C:plasma membrane"/>
    <property type="evidence" value="ECO:0007669"/>
    <property type="project" value="UniProtKB-ARBA"/>
</dbReference>
<evidence type="ECO:0000256" key="6">
    <source>
        <dbReference type="SAM" id="MobiDB-lite"/>
    </source>
</evidence>
<comment type="similarity">
    <text evidence="2">Belongs to the band 7/mec-2 family.</text>
</comment>
<evidence type="ECO:0000256" key="4">
    <source>
        <dbReference type="ARBA" id="ARBA00022989"/>
    </source>
</evidence>
<dbReference type="InterPro" id="IPR018080">
    <property type="entry name" value="Band_7/stomatin-like_CS"/>
</dbReference>
<dbReference type="Proteomes" id="UP000604475">
    <property type="component" value="Unassembled WGS sequence"/>
</dbReference>
<organism evidence="8 9">
    <name type="scientific">Frankia nepalensis</name>
    <dbReference type="NCBI Taxonomy" id="1836974"/>
    <lineage>
        <taxon>Bacteria</taxon>
        <taxon>Bacillati</taxon>
        <taxon>Actinomycetota</taxon>
        <taxon>Actinomycetes</taxon>
        <taxon>Frankiales</taxon>
        <taxon>Frankiaceae</taxon>
        <taxon>Frankia</taxon>
    </lineage>
</organism>
<evidence type="ECO:0000259" key="7">
    <source>
        <dbReference type="SMART" id="SM00244"/>
    </source>
</evidence>
<keyword evidence="5" id="KW-0472">Membrane</keyword>
<dbReference type="Pfam" id="PF01145">
    <property type="entry name" value="Band_7"/>
    <property type="match status" value="1"/>
</dbReference>
<dbReference type="Gene3D" id="3.30.479.30">
    <property type="entry name" value="Band 7 domain"/>
    <property type="match status" value="1"/>
</dbReference>
<evidence type="ECO:0000313" key="9">
    <source>
        <dbReference type="Proteomes" id="UP000604475"/>
    </source>
</evidence>
<dbReference type="EMBL" id="JAEACQ010000239">
    <property type="protein sequence ID" value="MBL7629942.1"/>
    <property type="molecule type" value="Genomic_DNA"/>
</dbReference>
<keyword evidence="4" id="KW-1133">Transmembrane helix</keyword>
<feature type="region of interest" description="Disordered" evidence="6">
    <location>
        <begin position="304"/>
        <end position="347"/>
    </location>
</feature>
<name>A0A937UQ85_9ACTN</name>
<evidence type="ECO:0000313" key="8">
    <source>
        <dbReference type="EMBL" id="MBL7629942.1"/>
    </source>
</evidence>
<dbReference type="RefSeq" id="WP_203010231.1">
    <property type="nucleotide sequence ID" value="NZ_JADWYU010000128.1"/>
</dbReference>
<accession>A0A937UQ85</accession>
<dbReference type="CDD" id="cd08829">
    <property type="entry name" value="SPFH_paraslipin"/>
    <property type="match status" value="1"/>
</dbReference>
<dbReference type="PRINTS" id="PR00721">
    <property type="entry name" value="STOMATIN"/>
</dbReference>
<feature type="compositionally biased region" description="Low complexity" evidence="6">
    <location>
        <begin position="304"/>
        <end position="326"/>
    </location>
</feature>
<evidence type="ECO:0000256" key="3">
    <source>
        <dbReference type="ARBA" id="ARBA00022692"/>
    </source>
</evidence>
<feature type="domain" description="Band 7" evidence="7">
    <location>
        <begin position="21"/>
        <end position="179"/>
    </location>
</feature>
<evidence type="ECO:0000256" key="2">
    <source>
        <dbReference type="ARBA" id="ARBA00008164"/>
    </source>
</evidence>
<evidence type="ECO:0000256" key="1">
    <source>
        <dbReference type="ARBA" id="ARBA00004167"/>
    </source>
</evidence>
<gene>
    <name evidence="8" type="ORF">I7412_22790</name>
</gene>
<dbReference type="PANTHER" id="PTHR43327">
    <property type="entry name" value="STOMATIN-LIKE PROTEIN 2, MITOCHONDRIAL"/>
    <property type="match status" value="1"/>
</dbReference>
<comment type="subcellular location">
    <subcellularLocation>
        <location evidence="1">Membrane</location>
        <topology evidence="1">Single-pass membrane protein</topology>
    </subcellularLocation>
</comment>
<dbReference type="PANTHER" id="PTHR43327:SF10">
    <property type="entry name" value="STOMATIN-LIKE PROTEIN 2, MITOCHONDRIAL"/>
    <property type="match status" value="1"/>
</dbReference>
<dbReference type="InterPro" id="IPR001107">
    <property type="entry name" value="Band_7"/>
</dbReference>
<dbReference type="AlphaFoldDB" id="A0A937UQ85"/>
<dbReference type="InterPro" id="IPR001972">
    <property type="entry name" value="Stomatin_HflK_fam"/>
</dbReference>
<proteinExistence type="inferred from homology"/>
<keyword evidence="9" id="KW-1185">Reference proteome</keyword>
<reference evidence="8" key="1">
    <citation type="submission" date="2020-12" db="EMBL/GenBank/DDBJ databases">
        <title>Genomic characterization of non-nitrogen-fixing Frankia strains.</title>
        <authorList>
            <person name="Carlos-Shanley C."/>
            <person name="Guerra T."/>
            <person name="Hahn D."/>
        </authorList>
    </citation>
    <scope>NUCLEOTIDE SEQUENCE</scope>
    <source>
        <strain evidence="8">CN6</strain>
    </source>
</reference>
<dbReference type="InterPro" id="IPR050710">
    <property type="entry name" value="Band7/mec-2_domain"/>
</dbReference>
<evidence type="ECO:0000256" key="5">
    <source>
        <dbReference type="ARBA" id="ARBA00023136"/>
    </source>
</evidence>
<dbReference type="GO" id="GO:0098552">
    <property type="term" value="C:side of membrane"/>
    <property type="evidence" value="ECO:0007669"/>
    <property type="project" value="UniProtKB-ARBA"/>
</dbReference>
<sequence>MSGGLIAVAVLSFVVLVFVFRAVKIVPQARAMVVERLGRYHRTLIPGLAIVLPFIDRVRERIDLREQVVTFPPQPVITEDNLVVGIDTVIYFQVTDPRAATYEIANFIKAIEQLTVTTLRNVIGGMNLEATLTSRDQINGQLRGVLDEATGKWGIRVNRVELKAIDPPRSVQDSMEKQMRAERDRRAAILTAEGVRQSEILRAEGEKQAAILRAEGAKQAAILGAEGEREAQVLRAEGEARAIETVFASIHAGDADPKLLAYQYLQTLPRIAEGQASKLWIVPSELTSALGSGLGDLSSLLGTRAAEAGQPAERPAPAAPAEGGTPPTRPLNKSSLPTSARDAPPAG</sequence>